<keyword evidence="2" id="KW-0238">DNA-binding</keyword>
<dbReference type="RefSeq" id="WP_271867326.1">
    <property type="nucleotide sequence ID" value="NZ_JAQMFO010000033.1"/>
</dbReference>
<dbReference type="AlphaFoldDB" id="A0AAW6BKC4"/>
<accession>A0AAW6BKC4</accession>
<evidence type="ECO:0000259" key="4">
    <source>
        <dbReference type="PROSITE" id="PS50043"/>
    </source>
</evidence>
<gene>
    <name evidence="5" type="ORF">PH362_19050</name>
</gene>
<name>A0AAW6BKC4_9GAMM</name>
<sequence length="231" mass="27333">MNQAICKNFPLITPQLTNMWNISSEIWFVKDKKLRFIYANRKFFKVNKLPRNFDVIGCTDRELPTSVNHLTHLFEEHDRKVLQCMKRISAIGISSSGKGQRLKYYYCSKFPFMDEYNQFVGIISHVREIDDFKVDHYIKNNKYISSSFRLSNNILTERELAVIFLFCRGVNNKSIADEMKCSVRTVENYFKIIYEKLGIGSVIELRQICKENGYDTYIPPRYFQSEGYFLL</sequence>
<dbReference type="Gene3D" id="3.30.450.20">
    <property type="entry name" value="PAS domain"/>
    <property type="match status" value="1"/>
</dbReference>
<evidence type="ECO:0000313" key="5">
    <source>
        <dbReference type="EMBL" id="MDB6373963.1"/>
    </source>
</evidence>
<feature type="domain" description="HTH luxR-type" evidence="4">
    <location>
        <begin position="151"/>
        <end position="213"/>
    </location>
</feature>
<comment type="caution">
    <text evidence="5">The sequence shown here is derived from an EMBL/GenBank/DDBJ whole genome shotgun (WGS) entry which is preliminary data.</text>
</comment>
<keyword evidence="3" id="KW-0804">Transcription</keyword>
<evidence type="ECO:0000256" key="1">
    <source>
        <dbReference type="ARBA" id="ARBA00023015"/>
    </source>
</evidence>
<dbReference type="InterPro" id="IPR000792">
    <property type="entry name" value="Tscrpt_reg_LuxR_C"/>
</dbReference>
<dbReference type="Pfam" id="PF08448">
    <property type="entry name" value="PAS_4"/>
    <property type="match status" value="1"/>
</dbReference>
<protein>
    <submittedName>
        <fullName evidence="5">Helix-turn-helix transcriptional regulator</fullName>
    </submittedName>
</protein>
<dbReference type="Proteomes" id="UP001212996">
    <property type="component" value="Unassembled WGS sequence"/>
</dbReference>
<dbReference type="GO" id="GO:0003677">
    <property type="term" value="F:DNA binding"/>
    <property type="evidence" value="ECO:0007669"/>
    <property type="project" value="UniProtKB-KW"/>
</dbReference>
<dbReference type="SMART" id="SM00421">
    <property type="entry name" value="HTH_LUXR"/>
    <property type="match status" value="1"/>
</dbReference>
<evidence type="ECO:0000256" key="2">
    <source>
        <dbReference type="ARBA" id="ARBA00023125"/>
    </source>
</evidence>
<dbReference type="SUPFAM" id="SSF46894">
    <property type="entry name" value="C-terminal effector domain of the bipartite response regulators"/>
    <property type="match status" value="1"/>
</dbReference>
<evidence type="ECO:0000313" key="6">
    <source>
        <dbReference type="Proteomes" id="UP001212996"/>
    </source>
</evidence>
<dbReference type="CDD" id="cd06170">
    <property type="entry name" value="LuxR_C_like"/>
    <property type="match status" value="1"/>
</dbReference>
<organism evidence="5 6">
    <name type="scientific">Photorhabdus bodei</name>
    <dbReference type="NCBI Taxonomy" id="2029681"/>
    <lineage>
        <taxon>Bacteria</taxon>
        <taxon>Pseudomonadati</taxon>
        <taxon>Pseudomonadota</taxon>
        <taxon>Gammaproteobacteria</taxon>
        <taxon>Enterobacterales</taxon>
        <taxon>Morganellaceae</taxon>
        <taxon>Photorhabdus</taxon>
    </lineage>
</organism>
<dbReference type="PANTHER" id="PTHR44688">
    <property type="entry name" value="DNA-BINDING TRANSCRIPTIONAL ACTIVATOR DEVR_DOSR"/>
    <property type="match status" value="1"/>
</dbReference>
<dbReference type="PRINTS" id="PR00038">
    <property type="entry name" value="HTHLUXR"/>
</dbReference>
<proteinExistence type="predicted"/>
<dbReference type="EMBL" id="JAQMFO010000033">
    <property type="protein sequence ID" value="MDB6373963.1"/>
    <property type="molecule type" value="Genomic_DNA"/>
</dbReference>
<dbReference type="InterPro" id="IPR013656">
    <property type="entry name" value="PAS_4"/>
</dbReference>
<dbReference type="Gene3D" id="1.10.10.10">
    <property type="entry name" value="Winged helix-like DNA-binding domain superfamily/Winged helix DNA-binding domain"/>
    <property type="match status" value="1"/>
</dbReference>
<dbReference type="InterPro" id="IPR016032">
    <property type="entry name" value="Sig_transdc_resp-reg_C-effctor"/>
</dbReference>
<dbReference type="PANTHER" id="PTHR44688:SF16">
    <property type="entry name" value="DNA-BINDING TRANSCRIPTIONAL ACTIVATOR DEVR_DOSR"/>
    <property type="match status" value="1"/>
</dbReference>
<evidence type="ECO:0000256" key="3">
    <source>
        <dbReference type="ARBA" id="ARBA00023163"/>
    </source>
</evidence>
<dbReference type="Pfam" id="PF00196">
    <property type="entry name" value="GerE"/>
    <property type="match status" value="1"/>
</dbReference>
<dbReference type="InterPro" id="IPR036388">
    <property type="entry name" value="WH-like_DNA-bd_sf"/>
</dbReference>
<dbReference type="PROSITE" id="PS50043">
    <property type="entry name" value="HTH_LUXR_2"/>
    <property type="match status" value="1"/>
</dbReference>
<dbReference type="GO" id="GO:0006355">
    <property type="term" value="P:regulation of DNA-templated transcription"/>
    <property type="evidence" value="ECO:0007669"/>
    <property type="project" value="InterPro"/>
</dbReference>
<reference evidence="5" key="1">
    <citation type="submission" date="2023-01" db="EMBL/GenBank/DDBJ databases">
        <title>Genome sequencing of Photorhabdus bodei 09-20.</title>
        <authorList>
            <person name="Kalindamar S."/>
            <person name="Kumru S."/>
        </authorList>
    </citation>
    <scope>NUCLEOTIDE SEQUENCE</scope>
    <source>
        <strain evidence="5">09-20</strain>
    </source>
</reference>
<keyword evidence="1" id="KW-0805">Transcription regulation</keyword>